<organism evidence="1 2">
    <name type="scientific">Lactococcus fujiensis JCM 16395</name>
    <dbReference type="NCBI Taxonomy" id="1291764"/>
    <lineage>
        <taxon>Bacteria</taxon>
        <taxon>Bacillati</taxon>
        <taxon>Bacillota</taxon>
        <taxon>Bacilli</taxon>
        <taxon>Lactobacillales</taxon>
        <taxon>Streptococcaceae</taxon>
        <taxon>Lactococcus</taxon>
    </lineage>
</organism>
<protein>
    <submittedName>
        <fullName evidence="1">Uncharacterized protein</fullName>
    </submittedName>
</protein>
<dbReference type="EMBL" id="JXJU01000003">
    <property type="protein sequence ID" value="PCS00731.1"/>
    <property type="molecule type" value="Genomic_DNA"/>
</dbReference>
<comment type="caution">
    <text evidence="1">The sequence shown here is derived from an EMBL/GenBank/DDBJ whole genome shotgun (WGS) entry which is preliminary data.</text>
</comment>
<proteinExistence type="predicted"/>
<sequence>MQIRLNDQNFLYSYFTRIFQPFPTEPVTNLFDIVNFFLISQL</sequence>
<dbReference type="AlphaFoldDB" id="A0A2A5RN27"/>
<name>A0A2A5RN27_9LACT</name>
<evidence type="ECO:0000313" key="1">
    <source>
        <dbReference type="EMBL" id="PCS00731.1"/>
    </source>
</evidence>
<keyword evidence="2" id="KW-1185">Reference proteome</keyword>
<dbReference type="Proteomes" id="UP000218181">
    <property type="component" value="Unassembled WGS sequence"/>
</dbReference>
<reference evidence="1 2" key="1">
    <citation type="submission" date="2014-12" db="EMBL/GenBank/DDBJ databases">
        <title>Draft genome sequences of 10 type strains of Lactococcus.</title>
        <authorList>
            <person name="Sun Z."/>
            <person name="Zhong Z."/>
            <person name="Liu W."/>
            <person name="Zhang W."/>
            <person name="Zhang H."/>
        </authorList>
    </citation>
    <scope>NUCLEOTIDE SEQUENCE [LARGE SCALE GENOMIC DNA]</scope>
    <source>
        <strain evidence="1 2">JCM 16395</strain>
    </source>
</reference>
<evidence type="ECO:0000313" key="2">
    <source>
        <dbReference type="Proteomes" id="UP000218181"/>
    </source>
</evidence>
<accession>A0A2A5RN27</accession>
<gene>
    <name evidence="1" type="ORF">RT41_GL001113</name>
</gene>